<feature type="binding site" evidence="3">
    <location>
        <position position="389"/>
    </location>
    <ligand>
        <name>CoA</name>
        <dbReference type="ChEBI" id="CHEBI:57287"/>
    </ligand>
</feature>
<dbReference type="Gene3D" id="3.40.1080.20">
    <property type="entry name" value="Acetyl-CoA hydrolase/transferase C-terminal domain"/>
    <property type="match status" value="1"/>
</dbReference>
<evidence type="ECO:0000256" key="2">
    <source>
        <dbReference type="PIRSR" id="PIRSR617821-1"/>
    </source>
</evidence>
<feature type="binding site" evidence="3">
    <location>
        <begin position="270"/>
        <end position="274"/>
    </location>
    <ligand>
        <name>CoA</name>
        <dbReference type="ChEBI" id="CHEBI:57287"/>
    </ligand>
</feature>
<feature type="domain" description="Acetyl-CoA hydrolase/transferase C-terminal" evidence="5">
    <location>
        <begin position="330"/>
        <end position="470"/>
    </location>
</feature>
<dbReference type="GO" id="GO:0006084">
    <property type="term" value="P:acetyl-CoA metabolic process"/>
    <property type="evidence" value="ECO:0007669"/>
    <property type="project" value="InterPro"/>
</dbReference>
<evidence type="ECO:0000259" key="4">
    <source>
        <dbReference type="Pfam" id="PF02550"/>
    </source>
</evidence>
<evidence type="ECO:0000313" key="6">
    <source>
        <dbReference type="EMBL" id="SDG78271.1"/>
    </source>
</evidence>
<dbReference type="PANTHER" id="PTHR43609">
    <property type="entry name" value="ACETYL-COA HYDROLASE"/>
    <property type="match status" value="1"/>
</dbReference>
<name>A0A1G7X293_9PROT</name>
<dbReference type="STRING" id="83401.SAMN05421742_102405"/>
<organism evidence="6 7">
    <name type="scientific">Roseospirillum parvum</name>
    <dbReference type="NCBI Taxonomy" id="83401"/>
    <lineage>
        <taxon>Bacteria</taxon>
        <taxon>Pseudomonadati</taxon>
        <taxon>Pseudomonadota</taxon>
        <taxon>Alphaproteobacteria</taxon>
        <taxon>Rhodospirillales</taxon>
        <taxon>Rhodospirillaceae</taxon>
        <taxon>Roseospirillum</taxon>
    </lineage>
</organism>
<feature type="active site" description="5-glutamyl coenzyme A thioester intermediate" evidence="2">
    <location>
        <position position="295"/>
    </location>
</feature>
<protein>
    <submittedName>
        <fullName evidence="6">Succinyl-CoA:acetate CoA-transferase</fullName>
    </submittedName>
</protein>
<feature type="binding site" evidence="3">
    <location>
        <position position="409"/>
    </location>
    <ligand>
        <name>CoA</name>
        <dbReference type="ChEBI" id="CHEBI:57287"/>
    </ligand>
</feature>
<dbReference type="GO" id="GO:0008775">
    <property type="term" value="F:acetate CoA-transferase activity"/>
    <property type="evidence" value="ECO:0007669"/>
    <property type="project" value="InterPro"/>
</dbReference>
<gene>
    <name evidence="6" type="ORF">SAMN05421742_102405</name>
</gene>
<dbReference type="Pfam" id="PF13336">
    <property type="entry name" value="AcetylCoA_hyd_C"/>
    <property type="match status" value="1"/>
</dbReference>
<dbReference type="InterPro" id="IPR026888">
    <property type="entry name" value="AcetylCoA_hyd_C"/>
</dbReference>
<dbReference type="FunFam" id="3.40.1080.20:FF:000001">
    <property type="entry name" value="Acetyl-CoA hydrolase Ach1"/>
    <property type="match status" value="1"/>
</dbReference>
<sequence>MSAESRIRHPELRRKLMSAEDAAALIASGSTIGMSGFTGSGYPKSVPLALARRIEAEQAAGRPFRVRVWTGASTGPELDGALAKADGIEFRLPYNSDPIAREKINSGRMQYIDMHLSQVAPVAWQGFLGPLDTALIEVSGITEDGSLIPSTSVGNNKTWLDRAERVILEVNRWQSEALFGMHDIYYGTALPPDRVPIPLVRAGQRIGQPTFRCDPHKVVAVVETDSPDRNQPFAAPDAVAEAIAGHLLEFFRHEVTKGRLPASLLPLQSGVGNVTNAVLAGLMDAPFGNLTAYTEVIQDGMLDLLDSGKLALASATAFSLSPAAAERFNAEAHRFRDRLILRPQEISNHPELVRRLGCLAMNGLIEADIYGNVNSTHIMGSRIQNGIGGSGDFARNAYVSIFMTPSTAKGGAISAIVPQASHVDHIAQDVQVLVTEHGLADLRGLAPRQRARTIIDTCADPVFRPALADYLARAEAGSFGGHSPTLLDEALSWHQRFVETGTMRP</sequence>
<dbReference type="GO" id="GO:0003986">
    <property type="term" value="F:acetyl-CoA hydrolase activity"/>
    <property type="evidence" value="ECO:0007669"/>
    <property type="project" value="TreeGrafter"/>
</dbReference>
<evidence type="ECO:0000256" key="1">
    <source>
        <dbReference type="ARBA" id="ARBA00009632"/>
    </source>
</evidence>
<keyword evidence="6" id="KW-0808">Transferase</keyword>
<keyword evidence="7" id="KW-1185">Reference proteome</keyword>
<dbReference type="RefSeq" id="WP_245689257.1">
    <property type="nucleotide sequence ID" value="NZ_FNCV01000002.1"/>
</dbReference>
<dbReference type="NCBIfam" id="TIGR03458">
    <property type="entry name" value="YgfH_subfam"/>
    <property type="match status" value="1"/>
</dbReference>
<dbReference type="InterPro" id="IPR037171">
    <property type="entry name" value="NagB/RpiA_transferase-like"/>
</dbReference>
<dbReference type="InterPro" id="IPR038460">
    <property type="entry name" value="AcetylCoA_hyd_C_sf"/>
</dbReference>
<dbReference type="SUPFAM" id="SSF100950">
    <property type="entry name" value="NagB/RpiA/CoA transferase-like"/>
    <property type="match status" value="2"/>
</dbReference>
<feature type="domain" description="Acetyl-CoA hydrolase/transferase N-terminal" evidence="4">
    <location>
        <begin position="10"/>
        <end position="171"/>
    </location>
</feature>
<comment type="similarity">
    <text evidence="1">Belongs to the acetyl-CoA hydrolase/transferase family.</text>
</comment>
<dbReference type="InterPro" id="IPR046433">
    <property type="entry name" value="ActCoA_hydro"/>
</dbReference>
<dbReference type="Gene3D" id="3.40.1080.10">
    <property type="entry name" value="Glutaconate Coenzyme A-transferase"/>
    <property type="match status" value="1"/>
</dbReference>
<feature type="binding site" evidence="3">
    <location>
        <position position="365"/>
    </location>
    <ligand>
        <name>CoA</name>
        <dbReference type="ChEBI" id="CHEBI:57287"/>
    </ligand>
</feature>
<proteinExistence type="inferred from homology"/>
<accession>A0A1G7X293</accession>
<dbReference type="InterPro" id="IPR017821">
    <property type="entry name" value="Succinate_CoA_transferase"/>
</dbReference>
<dbReference type="Pfam" id="PF02550">
    <property type="entry name" value="AcetylCoA_hydro"/>
    <property type="match status" value="1"/>
</dbReference>
<dbReference type="Proteomes" id="UP000217076">
    <property type="component" value="Unassembled WGS sequence"/>
</dbReference>
<dbReference type="AlphaFoldDB" id="A0A1G7X293"/>
<dbReference type="PANTHER" id="PTHR43609:SF1">
    <property type="entry name" value="ACETYL-COA HYDROLASE"/>
    <property type="match status" value="1"/>
</dbReference>
<reference evidence="7" key="1">
    <citation type="submission" date="2016-10" db="EMBL/GenBank/DDBJ databases">
        <authorList>
            <person name="Varghese N."/>
            <person name="Submissions S."/>
        </authorList>
    </citation>
    <scope>NUCLEOTIDE SEQUENCE [LARGE SCALE GENOMIC DNA]</scope>
    <source>
        <strain evidence="7">930I</strain>
    </source>
</reference>
<dbReference type="InterPro" id="IPR003702">
    <property type="entry name" value="ActCoA_hydro_N"/>
</dbReference>
<evidence type="ECO:0000256" key="3">
    <source>
        <dbReference type="PIRSR" id="PIRSR617821-2"/>
    </source>
</evidence>
<dbReference type="GO" id="GO:0006083">
    <property type="term" value="P:acetate metabolic process"/>
    <property type="evidence" value="ECO:0007669"/>
    <property type="project" value="InterPro"/>
</dbReference>
<dbReference type="Gene3D" id="3.30.750.70">
    <property type="entry name" value="4-hydroxybutyrate coenzyme like domains"/>
    <property type="match status" value="1"/>
</dbReference>
<evidence type="ECO:0000313" key="7">
    <source>
        <dbReference type="Proteomes" id="UP000217076"/>
    </source>
</evidence>
<evidence type="ECO:0000259" key="5">
    <source>
        <dbReference type="Pfam" id="PF13336"/>
    </source>
</evidence>
<dbReference type="EMBL" id="FNCV01000002">
    <property type="protein sequence ID" value="SDG78271.1"/>
    <property type="molecule type" value="Genomic_DNA"/>
</dbReference>
<feature type="binding site" evidence="3">
    <location>
        <position position="385"/>
    </location>
    <ligand>
        <name>CoA</name>
        <dbReference type="ChEBI" id="CHEBI:57287"/>
    </ligand>
</feature>